<keyword evidence="3" id="KW-1185">Reference proteome</keyword>
<dbReference type="InterPro" id="IPR010093">
    <property type="entry name" value="SinI_DNA-bd"/>
</dbReference>
<dbReference type="InterPro" id="IPR009061">
    <property type="entry name" value="DNA-bd_dom_put_sf"/>
</dbReference>
<gene>
    <name evidence="2" type="ORF">PPG34_16315</name>
</gene>
<dbReference type="Pfam" id="PF12728">
    <property type="entry name" value="HTH_17"/>
    <property type="match status" value="1"/>
</dbReference>
<organism evidence="2 3">
    <name type="scientific">Candidatus Nitronereus thalassa</name>
    <dbReference type="NCBI Taxonomy" id="3020898"/>
    <lineage>
        <taxon>Bacteria</taxon>
        <taxon>Pseudomonadati</taxon>
        <taxon>Nitrospirota</taxon>
        <taxon>Nitrospiria</taxon>
        <taxon>Nitrospirales</taxon>
        <taxon>Nitrospiraceae</taxon>
        <taxon>Candidatus Nitronereus</taxon>
    </lineage>
</organism>
<dbReference type="Proteomes" id="UP001250932">
    <property type="component" value="Unassembled WGS sequence"/>
</dbReference>
<protein>
    <submittedName>
        <fullName evidence="2">Helix-turn-helix domain-containing protein</fullName>
    </submittedName>
</protein>
<dbReference type="EMBL" id="JAQOUE010000002">
    <property type="protein sequence ID" value="MDT7043917.1"/>
    <property type="molecule type" value="Genomic_DNA"/>
</dbReference>
<dbReference type="Gene3D" id="1.10.1660.10">
    <property type="match status" value="1"/>
</dbReference>
<dbReference type="InterPro" id="IPR041657">
    <property type="entry name" value="HTH_17"/>
</dbReference>
<accession>A0ABU3KCL7</accession>
<dbReference type="NCBIfam" id="TIGR01764">
    <property type="entry name" value="excise"/>
    <property type="match status" value="1"/>
</dbReference>
<sequence>MTQPLLRVSEAAEALNVSRWTIYRWIDEGRLEATKIGRGSLRVFGSSVQALVEGNRKERMWLEPTTV</sequence>
<evidence type="ECO:0000313" key="2">
    <source>
        <dbReference type="EMBL" id="MDT7043917.1"/>
    </source>
</evidence>
<reference evidence="2 3" key="1">
    <citation type="journal article" date="2023" name="ISME J.">
        <title>Cultivation and genomic characterization of novel and ubiquitous marine nitrite-oxidizing bacteria from the Nitrospirales.</title>
        <authorList>
            <person name="Mueller A.J."/>
            <person name="Daebeler A."/>
            <person name="Herbold C.W."/>
            <person name="Kirkegaard R.H."/>
            <person name="Daims H."/>
        </authorList>
    </citation>
    <scope>NUCLEOTIDE SEQUENCE [LARGE SCALE GENOMIC DNA]</scope>
    <source>
        <strain evidence="2 3">EB</strain>
    </source>
</reference>
<dbReference type="SUPFAM" id="SSF46955">
    <property type="entry name" value="Putative DNA-binding domain"/>
    <property type="match status" value="1"/>
</dbReference>
<feature type="domain" description="Helix-turn-helix" evidence="1">
    <location>
        <begin position="5"/>
        <end position="56"/>
    </location>
</feature>
<proteinExistence type="predicted"/>
<name>A0ABU3KCL7_9BACT</name>
<comment type="caution">
    <text evidence="2">The sequence shown here is derived from an EMBL/GenBank/DDBJ whole genome shotgun (WGS) entry which is preliminary data.</text>
</comment>
<evidence type="ECO:0000313" key="3">
    <source>
        <dbReference type="Proteomes" id="UP001250932"/>
    </source>
</evidence>
<evidence type="ECO:0000259" key="1">
    <source>
        <dbReference type="Pfam" id="PF12728"/>
    </source>
</evidence>
<dbReference type="RefSeq" id="WP_313834503.1">
    <property type="nucleotide sequence ID" value="NZ_JAQOUE010000002.1"/>
</dbReference>